<protein>
    <submittedName>
        <fullName evidence="1">RabGEF exchange factor</fullName>
    </submittedName>
</protein>
<name>A0A8S5Q5Z7_9CAUD</name>
<evidence type="ECO:0000313" key="1">
    <source>
        <dbReference type="EMBL" id="DAE14273.1"/>
    </source>
</evidence>
<organism evidence="1">
    <name type="scientific">Siphoviridae sp. ct0uL16</name>
    <dbReference type="NCBI Taxonomy" id="2825299"/>
    <lineage>
        <taxon>Viruses</taxon>
        <taxon>Duplodnaviria</taxon>
        <taxon>Heunggongvirae</taxon>
        <taxon>Uroviricota</taxon>
        <taxon>Caudoviricetes</taxon>
    </lineage>
</organism>
<proteinExistence type="predicted"/>
<reference evidence="1" key="1">
    <citation type="journal article" date="2021" name="Proc. Natl. Acad. Sci. U.S.A.">
        <title>A Catalog of Tens of Thousands of Viruses from Human Metagenomes Reveals Hidden Associations with Chronic Diseases.</title>
        <authorList>
            <person name="Tisza M.J."/>
            <person name="Buck C.B."/>
        </authorList>
    </citation>
    <scope>NUCLEOTIDE SEQUENCE</scope>
    <source>
        <strain evidence="1">Ct0uL16</strain>
    </source>
</reference>
<dbReference type="EMBL" id="BK015578">
    <property type="protein sequence ID" value="DAE14273.1"/>
    <property type="molecule type" value="Genomic_DNA"/>
</dbReference>
<sequence>MKMIYAIICADCDEPIKENDEYVSVGGNDYHLY</sequence>
<accession>A0A8S5Q5Z7</accession>